<evidence type="ECO:0000313" key="1">
    <source>
        <dbReference type="EMBL" id="MDN3612580.1"/>
    </source>
</evidence>
<name>A0ABT8C2J2_9VIBR</name>
<gene>
    <name evidence="1" type="ORF">QWZ16_23555</name>
</gene>
<reference evidence="2" key="1">
    <citation type="journal article" date="2019" name="Int. J. Syst. Evol. Microbiol.">
        <title>The Global Catalogue of Microorganisms (GCM) 10K type strain sequencing project: providing services to taxonomists for standard genome sequencing and annotation.</title>
        <authorList>
            <consortium name="The Broad Institute Genomics Platform"/>
            <consortium name="The Broad Institute Genome Sequencing Center for Infectious Disease"/>
            <person name="Wu L."/>
            <person name="Ma J."/>
        </authorList>
    </citation>
    <scope>NUCLEOTIDE SEQUENCE [LARGE SCALE GENOMIC DNA]</scope>
    <source>
        <strain evidence="2">CECT 7398</strain>
    </source>
</reference>
<evidence type="ECO:0000313" key="2">
    <source>
        <dbReference type="Proteomes" id="UP001238540"/>
    </source>
</evidence>
<proteinExistence type="predicted"/>
<keyword evidence="2" id="KW-1185">Reference proteome</keyword>
<accession>A0ABT8C2J2</accession>
<sequence length="126" mass="13868">MTKPLKIILGLVSIILLVIATAIINFHLKTQSAAYVDELGETRLKGYPTARFLGGKAFGWFIVQEPTQDAVIITVLSESGNVQGRYELMVPESKRDDFTTTDIVFFNNEVFTLSDGSTLNGILLAE</sequence>
<comment type="caution">
    <text evidence="1">The sequence shown here is derived from an EMBL/GenBank/DDBJ whole genome shotgun (WGS) entry which is preliminary data.</text>
</comment>
<dbReference type="EMBL" id="JAUFQC010000027">
    <property type="protein sequence ID" value="MDN3612580.1"/>
    <property type="molecule type" value="Genomic_DNA"/>
</dbReference>
<dbReference type="Proteomes" id="UP001238540">
    <property type="component" value="Unassembled WGS sequence"/>
</dbReference>
<dbReference type="RefSeq" id="WP_076589152.1">
    <property type="nucleotide sequence ID" value="NZ_JABEYA020000006.1"/>
</dbReference>
<organism evidence="1 2">
    <name type="scientific">Vibrio ostreicida</name>
    <dbReference type="NCBI Taxonomy" id="526588"/>
    <lineage>
        <taxon>Bacteria</taxon>
        <taxon>Pseudomonadati</taxon>
        <taxon>Pseudomonadota</taxon>
        <taxon>Gammaproteobacteria</taxon>
        <taxon>Vibrionales</taxon>
        <taxon>Vibrionaceae</taxon>
        <taxon>Vibrio</taxon>
    </lineage>
</organism>
<protein>
    <submittedName>
        <fullName evidence="1">Uncharacterized protein</fullName>
    </submittedName>
</protein>